<dbReference type="Proteomes" id="UP000238589">
    <property type="component" value="Unassembled WGS sequence"/>
</dbReference>
<feature type="transmembrane region" description="Helical" evidence="1">
    <location>
        <begin position="159"/>
        <end position="181"/>
    </location>
</feature>
<accession>A0A2S9K1X5</accession>
<keyword evidence="3" id="KW-1185">Reference proteome</keyword>
<evidence type="ECO:0000256" key="1">
    <source>
        <dbReference type="SAM" id="Phobius"/>
    </source>
</evidence>
<dbReference type="InterPro" id="IPR003425">
    <property type="entry name" value="CCB3/YggT"/>
</dbReference>
<evidence type="ECO:0000313" key="3">
    <source>
        <dbReference type="Proteomes" id="UP000238589"/>
    </source>
</evidence>
<name>A0A2S9K1X5_9BURK</name>
<dbReference type="Pfam" id="PF02325">
    <property type="entry name" value="CCB3_YggT"/>
    <property type="match status" value="2"/>
</dbReference>
<comment type="caution">
    <text evidence="2">The sequence shown here is derived from an EMBL/GenBank/DDBJ whole genome shotgun (WGS) entry which is preliminary data.</text>
</comment>
<dbReference type="AlphaFoldDB" id="A0A2S9K1X5"/>
<keyword evidence="1" id="KW-1133">Transmembrane helix</keyword>
<protein>
    <submittedName>
        <fullName evidence="2">YggT family protein</fullName>
    </submittedName>
</protein>
<dbReference type="EMBL" id="PVLQ01000064">
    <property type="protein sequence ID" value="PRD64439.1"/>
    <property type="molecule type" value="Genomic_DNA"/>
</dbReference>
<keyword evidence="1" id="KW-0472">Membrane</keyword>
<feature type="transmembrane region" description="Helical" evidence="1">
    <location>
        <begin position="66"/>
        <end position="90"/>
    </location>
</feature>
<proteinExistence type="predicted"/>
<sequence length="182" mass="20115">MQILVFLIDNLFFLLVGAALLRAWMNQCRLRMTEQPGRFVMAVSDWLVKPLRRALPNGLRQARLDWASLAAAALLALGHALLLHLLALLLLPDVDLLSWVWTLPAQALLFLLRTVLQGLLVMTLVYALMSWVQPFSPIGGVLGRLLAPLLQPLRRRLPLVGGVDLSALVLVVLLQVLLLALG</sequence>
<feature type="transmembrane region" description="Helical" evidence="1">
    <location>
        <begin position="6"/>
        <end position="25"/>
    </location>
</feature>
<organism evidence="2 3">
    <name type="scientific">Malikia granosa</name>
    <dbReference type="NCBI Taxonomy" id="263067"/>
    <lineage>
        <taxon>Bacteria</taxon>
        <taxon>Pseudomonadati</taxon>
        <taxon>Pseudomonadota</taxon>
        <taxon>Betaproteobacteria</taxon>
        <taxon>Burkholderiales</taxon>
        <taxon>Comamonadaceae</taxon>
        <taxon>Malikia</taxon>
    </lineage>
</organism>
<dbReference type="GO" id="GO:0016020">
    <property type="term" value="C:membrane"/>
    <property type="evidence" value="ECO:0007669"/>
    <property type="project" value="InterPro"/>
</dbReference>
<dbReference type="RefSeq" id="WP_105749158.1">
    <property type="nucleotide sequence ID" value="NZ_PVLQ01000064.1"/>
</dbReference>
<dbReference type="OrthoDB" id="9806665at2"/>
<evidence type="ECO:0000313" key="2">
    <source>
        <dbReference type="EMBL" id="PRD64439.1"/>
    </source>
</evidence>
<reference evidence="2 3" key="1">
    <citation type="submission" date="2018-03" db="EMBL/GenBank/DDBJ databases">
        <title>Comparative genomics illustrates the genes involved in a hyperalkaliphilic mechanisms of Serpentinomonas isolated from highly-alkaline calcium-rich serpentinized springs.</title>
        <authorList>
            <person name="Suzuki S."/>
            <person name="Ishii S."/>
            <person name="Walworth N."/>
            <person name="Bird L."/>
            <person name="Kuenen J.G."/>
            <person name="Nealson K.H."/>
        </authorList>
    </citation>
    <scope>NUCLEOTIDE SEQUENCE [LARGE SCALE GENOMIC DNA]</scope>
    <source>
        <strain evidence="2 3">P1</strain>
    </source>
</reference>
<gene>
    <name evidence="2" type="ORF">C6P64_13915</name>
</gene>
<keyword evidence="1" id="KW-0812">Transmembrane</keyword>